<keyword evidence="2" id="KW-1185">Reference proteome</keyword>
<proteinExistence type="predicted"/>
<dbReference type="InterPro" id="IPR052958">
    <property type="entry name" value="IFN-induced_PKR_regulator"/>
</dbReference>
<dbReference type="EMBL" id="JARBHB010000005">
    <property type="protein sequence ID" value="KAJ8882480.1"/>
    <property type="molecule type" value="Genomic_DNA"/>
</dbReference>
<dbReference type="PANTHER" id="PTHR46289:SF14">
    <property type="entry name" value="DUF4371 DOMAIN-CONTAINING PROTEIN"/>
    <property type="match status" value="1"/>
</dbReference>
<protein>
    <submittedName>
        <fullName evidence="1">Uncharacterized protein</fullName>
    </submittedName>
</protein>
<evidence type="ECO:0000313" key="1">
    <source>
        <dbReference type="EMBL" id="KAJ8882480.1"/>
    </source>
</evidence>
<dbReference type="PANTHER" id="PTHR46289">
    <property type="entry name" value="52 KDA REPRESSOR OF THE INHIBITOR OF THE PROTEIN KINASE-LIKE PROTEIN-RELATED"/>
    <property type="match status" value="1"/>
</dbReference>
<name>A0ABQ9HDQ6_9NEOP</name>
<sequence length="236" mass="27729">MNLIAVGERITGILDVLKKDRKDAERITDKILKKAQDIPMELEIEIPVPRLAHEQKHRSNPPSDNSDAYWRHSLIIPYLASLTSSLNIRLSQENTSSFALTKRHHLCMTKISITNLHKNTKLFTNFCELDDVAGELALWYNLWMKMNFPEYKLRDTEVVPRYEKSPLNFEHYSMYLLWRLPLRRVKIWLRSTMGEERLTGLCLMSVPQNFVKENCEMVEKNVIDKFSANPRRLLLT</sequence>
<organism evidence="1 2">
    <name type="scientific">Dryococelus australis</name>
    <dbReference type="NCBI Taxonomy" id="614101"/>
    <lineage>
        <taxon>Eukaryota</taxon>
        <taxon>Metazoa</taxon>
        <taxon>Ecdysozoa</taxon>
        <taxon>Arthropoda</taxon>
        <taxon>Hexapoda</taxon>
        <taxon>Insecta</taxon>
        <taxon>Pterygota</taxon>
        <taxon>Neoptera</taxon>
        <taxon>Polyneoptera</taxon>
        <taxon>Phasmatodea</taxon>
        <taxon>Verophasmatodea</taxon>
        <taxon>Anareolatae</taxon>
        <taxon>Phasmatidae</taxon>
        <taxon>Eurycanthinae</taxon>
        <taxon>Dryococelus</taxon>
    </lineage>
</organism>
<dbReference type="Proteomes" id="UP001159363">
    <property type="component" value="Chromosome 4"/>
</dbReference>
<evidence type="ECO:0000313" key="2">
    <source>
        <dbReference type="Proteomes" id="UP001159363"/>
    </source>
</evidence>
<gene>
    <name evidence="1" type="ORF">PR048_014291</name>
</gene>
<comment type="caution">
    <text evidence="1">The sequence shown here is derived from an EMBL/GenBank/DDBJ whole genome shotgun (WGS) entry which is preliminary data.</text>
</comment>
<reference evidence="1 2" key="1">
    <citation type="submission" date="2023-02" db="EMBL/GenBank/DDBJ databases">
        <title>LHISI_Scaffold_Assembly.</title>
        <authorList>
            <person name="Stuart O.P."/>
            <person name="Cleave R."/>
            <person name="Magrath M.J.L."/>
            <person name="Mikheyev A.S."/>
        </authorList>
    </citation>
    <scope>NUCLEOTIDE SEQUENCE [LARGE SCALE GENOMIC DNA]</scope>
    <source>
        <strain evidence="1">Daus_M_001</strain>
        <tissue evidence="1">Leg muscle</tissue>
    </source>
</reference>
<accession>A0ABQ9HDQ6</accession>